<dbReference type="GO" id="GO:0000978">
    <property type="term" value="F:RNA polymerase II cis-regulatory region sequence-specific DNA binding"/>
    <property type="evidence" value="ECO:0007669"/>
    <property type="project" value="TreeGrafter"/>
</dbReference>
<dbReference type="SMART" id="SM00389">
    <property type="entry name" value="HOX"/>
    <property type="match status" value="1"/>
</dbReference>
<feature type="compositionally biased region" description="Low complexity" evidence="3">
    <location>
        <begin position="407"/>
        <end position="416"/>
    </location>
</feature>
<dbReference type="STRING" id="8083.ENSXMAP00000021387"/>
<dbReference type="GO" id="GO:0000981">
    <property type="term" value="F:DNA-binding transcription factor activity, RNA polymerase II-specific"/>
    <property type="evidence" value="ECO:0007669"/>
    <property type="project" value="TreeGrafter"/>
</dbReference>
<evidence type="ECO:0000313" key="6">
    <source>
        <dbReference type="Proteomes" id="UP000002852"/>
    </source>
</evidence>
<feature type="compositionally biased region" description="Basic and acidic residues" evidence="3">
    <location>
        <begin position="16"/>
        <end position="64"/>
    </location>
</feature>
<dbReference type="OMA" id="EYPPRPM"/>
<feature type="region of interest" description="Disordered" evidence="3">
    <location>
        <begin position="407"/>
        <end position="449"/>
    </location>
</feature>
<proteinExistence type="predicted"/>
<dbReference type="InterPro" id="IPR001356">
    <property type="entry name" value="HD"/>
</dbReference>
<evidence type="ECO:0000256" key="2">
    <source>
        <dbReference type="RuleBase" id="RU000682"/>
    </source>
</evidence>
<dbReference type="PROSITE" id="PS50071">
    <property type="entry name" value="HOMEOBOX_2"/>
    <property type="match status" value="1"/>
</dbReference>
<dbReference type="AlphaFoldDB" id="A0A3B5PS80"/>
<evidence type="ECO:0000256" key="1">
    <source>
        <dbReference type="PROSITE-ProRule" id="PRU00108"/>
    </source>
</evidence>
<dbReference type="PANTHER" id="PTHR47060:SF1">
    <property type="entry name" value="HOMEOBOX PROTEIN NOBOX"/>
    <property type="match status" value="1"/>
</dbReference>
<feature type="region of interest" description="Disordered" evidence="3">
    <location>
        <begin position="1"/>
        <end position="129"/>
    </location>
</feature>
<keyword evidence="1 2" id="KW-0539">Nucleus</keyword>
<evidence type="ECO:0000259" key="4">
    <source>
        <dbReference type="PROSITE" id="PS50071"/>
    </source>
</evidence>
<feature type="compositionally biased region" description="Low complexity" evidence="3">
    <location>
        <begin position="696"/>
        <end position="721"/>
    </location>
</feature>
<feature type="compositionally biased region" description="Polar residues" evidence="3">
    <location>
        <begin position="660"/>
        <end position="674"/>
    </location>
</feature>
<reference evidence="5" key="4">
    <citation type="submission" date="2025-09" db="UniProtKB">
        <authorList>
            <consortium name="Ensembl"/>
        </authorList>
    </citation>
    <scope>IDENTIFICATION</scope>
    <source>
        <strain evidence="5">JP 163 A</strain>
    </source>
</reference>
<keyword evidence="1 2" id="KW-0371">Homeobox</keyword>
<feature type="DNA-binding region" description="Homeobox" evidence="1">
    <location>
        <begin position="279"/>
        <end position="338"/>
    </location>
</feature>
<keyword evidence="1 2" id="KW-0238">DNA-binding</keyword>
<dbReference type="InParanoid" id="A0A3B5PS80"/>
<name>A0A3B5PS80_XIPMA</name>
<dbReference type="InterPro" id="IPR009057">
    <property type="entry name" value="Homeodomain-like_sf"/>
</dbReference>
<feature type="compositionally biased region" description="Low complexity" evidence="3">
    <location>
        <begin position="675"/>
        <end position="687"/>
    </location>
</feature>
<feature type="compositionally biased region" description="Basic residues" evidence="3">
    <location>
        <begin position="105"/>
        <end position="115"/>
    </location>
</feature>
<dbReference type="GeneTree" id="ENSGT00650000093445"/>
<accession>A0A3B5PS80</accession>
<reference evidence="6" key="2">
    <citation type="journal article" date="2013" name="Nat. Genet.">
        <title>The genome of the platyfish, Xiphophorus maculatus, provides insights into evolutionary adaptation and several complex traits.</title>
        <authorList>
            <person name="Schartl M."/>
            <person name="Walter R.B."/>
            <person name="Shen Y."/>
            <person name="Garcia T."/>
            <person name="Catchen J."/>
            <person name="Amores A."/>
            <person name="Braasch I."/>
            <person name="Chalopin D."/>
            <person name="Volff J.N."/>
            <person name="Lesch K.P."/>
            <person name="Bisazza A."/>
            <person name="Minx P."/>
            <person name="Hillier L."/>
            <person name="Wilson R.K."/>
            <person name="Fuerstenberg S."/>
            <person name="Boore J."/>
            <person name="Searle S."/>
            <person name="Postlethwait J.H."/>
            <person name="Warren W.C."/>
        </authorList>
    </citation>
    <scope>NUCLEOTIDE SEQUENCE [LARGE SCALE GENOMIC DNA]</scope>
    <source>
        <strain evidence="6">JP 163 A</strain>
    </source>
</reference>
<dbReference type="Proteomes" id="UP000002852">
    <property type="component" value="Unassembled WGS sequence"/>
</dbReference>
<dbReference type="InterPro" id="IPR042988">
    <property type="entry name" value="NOBOX"/>
</dbReference>
<sequence>MSRGREEGDENALNQRDNDETRGETAHEERNEGEKNGKNKVVVSEKELMETKEVEQVKPERSLQAEDEAAAQDVKKQDKETEISSETIVDKRARKNKKVTEKKTVQKKSRKRRGKKQNEHVKTRKGGKKVVGVMLEEEKKSGTQEVSVTASEESSIQFDPSIGLISSCELSDSVYLGMETTGLYCPPVPVPVLYPAQPPVPIQSAAPPSHGGTKRPHSPSQPHCLPQKSPQPLQIEISEVYSTRRSIRYSNRGRGRALSCPLPSGSELLDCVPLPPAPRKKTRTLYSTDQLEHLEALFQEDHYPDAEKRKIIAASVGVTPQRIMVWFQNRRAKWRKVRSITAKAETALSRDEHSTNSPNHKINPHLAMLTSSRKGVPSFSGHIAGSVPQIASAAAFPTLSTQTPSSFSSLLESLNSPGQSRGREMSSGNLPEYHQPRPMHSPPPLRRASLPQFPPVFNSVTPTLSLLNTPAHTPPLFLDALESGASLAHFDTQSHQNDTSLLFDFAEKLSQQSNSLSYQLQNSFPTSQHQPQTSVPHMAYLTPSPYLTPNPPDSNPTTYLTFGPGGSSARLVTYSTGGHTFFQSQRTGQILLQPTGHHGGVASYQSYPWSNLYSQPGVHQRTQCPSTFSASLGSVRDLQTPSTSSLPVHPGFQVGEHNPSHTNLQQAAETQSHIPTSTTVLPPVSTLRPSCLRAETTPTSSSSLLPSQVSSTSPQSPSAPSCVKLEYDSPREIHSHFHCDFSPIQF</sequence>
<keyword evidence="6" id="KW-1185">Reference proteome</keyword>
<reference evidence="6" key="1">
    <citation type="submission" date="2012-01" db="EMBL/GenBank/DDBJ databases">
        <authorList>
            <person name="Walter R."/>
            <person name="Schartl M."/>
            <person name="Warren W."/>
        </authorList>
    </citation>
    <scope>NUCLEOTIDE SEQUENCE [LARGE SCALE GENOMIC DNA]</scope>
    <source>
        <strain evidence="6">JP 163 A</strain>
    </source>
</reference>
<dbReference type="PANTHER" id="PTHR47060">
    <property type="entry name" value="HOMEOBOX PROTEIN NOBOX"/>
    <property type="match status" value="1"/>
</dbReference>
<feature type="compositionally biased region" description="Basic and acidic residues" evidence="3">
    <location>
        <begin position="73"/>
        <end position="82"/>
    </location>
</feature>
<evidence type="ECO:0000313" key="5">
    <source>
        <dbReference type="Ensembl" id="ENSXMAP00000021387.1"/>
    </source>
</evidence>
<organism evidence="5 6">
    <name type="scientific">Xiphophorus maculatus</name>
    <name type="common">Southern platyfish</name>
    <name type="synonym">Platypoecilus maculatus</name>
    <dbReference type="NCBI Taxonomy" id="8083"/>
    <lineage>
        <taxon>Eukaryota</taxon>
        <taxon>Metazoa</taxon>
        <taxon>Chordata</taxon>
        <taxon>Craniata</taxon>
        <taxon>Vertebrata</taxon>
        <taxon>Euteleostomi</taxon>
        <taxon>Actinopterygii</taxon>
        <taxon>Neopterygii</taxon>
        <taxon>Teleostei</taxon>
        <taxon>Neoteleostei</taxon>
        <taxon>Acanthomorphata</taxon>
        <taxon>Ovalentaria</taxon>
        <taxon>Atherinomorphae</taxon>
        <taxon>Cyprinodontiformes</taxon>
        <taxon>Poeciliidae</taxon>
        <taxon>Poeciliinae</taxon>
        <taxon>Xiphophorus</taxon>
    </lineage>
</organism>
<dbReference type="GO" id="GO:0005634">
    <property type="term" value="C:nucleus"/>
    <property type="evidence" value="ECO:0007669"/>
    <property type="project" value="UniProtKB-SubCell"/>
</dbReference>
<dbReference type="CDD" id="cd00086">
    <property type="entry name" value="homeodomain"/>
    <property type="match status" value="1"/>
</dbReference>
<feature type="region of interest" description="Disordered" evidence="3">
    <location>
        <begin position="201"/>
        <end position="229"/>
    </location>
</feature>
<dbReference type="Gene3D" id="1.10.10.60">
    <property type="entry name" value="Homeodomain-like"/>
    <property type="match status" value="1"/>
</dbReference>
<feature type="region of interest" description="Disordered" evidence="3">
    <location>
        <begin position="653"/>
        <end position="722"/>
    </location>
</feature>
<feature type="domain" description="Homeobox" evidence="4">
    <location>
        <begin position="277"/>
        <end position="337"/>
    </location>
</feature>
<dbReference type="SUPFAM" id="SSF46689">
    <property type="entry name" value="Homeodomain-like"/>
    <property type="match status" value="1"/>
</dbReference>
<evidence type="ECO:0000256" key="3">
    <source>
        <dbReference type="SAM" id="MobiDB-lite"/>
    </source>
</evidence>
<protein>
    <submittedName>
        <fullName evidence="5">NOBOX oogenesis homeobox</fullName>
    </submittedName>
</protein>
<dbReference type="Pfam" id="PF00046">
    <property type="entry name" value="Homeodomain"/>
    <property type="match status" value="1"/>
</dbReference>
<comment type="subcellular location">
    <subcellularLocation>
        <location evidence="1 2">Nucleus</location>
    </subcellularLocation>
</comment>
<reference evidence="5" key="3">
    <citation type="submission" date="2025-08" db="UniProtKB">
        <authorList>
            <consortium name="Ensembl"/>
        </authorList>
    </citation>
    <scope>IDENTIFICATION</scope>
    <source>
        <strain evidence="5">JP 163 A</strain>
    </source>
</reference>
<dbReference type="Ensembl" id="ENSXMAT00000037433.1">
    <property type="protein sequence ID" value="ENSXMAP00000021387.1"/>
    <property type="gene ID" value="ENSXMAG00000027994.1"/>
</dbReference>